<accession>A0A1R3FX60</accession>
<dbReference type="EMBL" id="AWWV01016179">
    <property type="protein sequence ID" value="OMO50375.1"/>
    <property type="molecule type" value="Genomic_DNA"/>
</dbReference>
<dbReference type="Proteomes" id="UP000188268">
    <property type="component" value="Unassembled WGS sequence"/>
</dbReference>
<gene>
    <name evidence="2" type="ORF">CCACVL1_30479</name>
</gene>
<sequence>RREEGKEVTDSPEQEGSTVMNEEASSGAS</sequence>
<protein>
    <submittedName>
        <fullName evidence="2">Uncharacterized protein</fullName>
    </submittedName>
</protein>
<evidence type="ECO:0000256" key="1">
    <source>
        <dbReference type="SAM" id="MobiDB-lite"/>
    </source>
</evidence>
<comment type="caution">
    <text evidence="2">The sequence shown here is derived from an EMBL/GenBank/DDBJ whole genome shotgun (WGS) entry which is preliminary data.</text>
</comment>
<name>A0A1R3FX60_COCAP</name>
<organism evidence="2 3">
    <name type="scientific">Corchorus capsularis</name>
    <name type="common">Jute</name>
    <dbReference type="NCBI Taxonomy" id="210143"/>
    <lineage>
        <taxon>Eukaryota</taxon>
        <taxon>Viridiplantae</taxon>
        <taxon>Streptophyta</taxon>
        <taxon>Embryophyta</taxon>
        <taxon>Tracheophyta</taxon>
        <taxon>Spermatophyta</taxon>
        <taxon>Magnoliopsida</taxon>
        <taxon>eudicotyledons</taxon>
        <taxon>Gunneridae</taxon>
        <taxon>Pentapetalae</taxon>
        <taxon>rosids</taxon>
        <taxon>malvids</taxon>
        <taxon>Malvales</taxon>
        <taxon>Malvaceae</taxon>
        <taxon>Grewioideae</taxon>
        <taxon>Apeibeae</taxon>
        <taxon>Corchorus</taxon>
    </lineage>
</organism>
<reference evidence="2 3" key="1">
    <citation type="submission" date="2013-09" db="EMBL/GenBank/DDBJ databases">
        <title>Corchorus capsularis genome sequencing.</title>
        <authorList>
            <person name="Alam M."/>
            <person name="Haque M.S."/>
            <person name="Islam M.S."/>
            <person name="Emdad E.M."/>
            <person name="Islam M.M."/>
            <person name="Ahmed B."/>
            <person name="Halim A."/>
            <person name="Hossen Q.M.M."/>
            <person name="Hossain M.Z."/>
            <person name="Ahmed R."/>
            <person name="Khan M.M."/>
            <person name="Islam R."/>
            <person name="Rashid M.M."/>
            <person name="Khan S.A."/>
            <person name="Rahman M.S."/>
            <person name="Alam M."/>
        </authorList>
    </citation>
    <scope>NUCLEOTIDE SEQUENCE [LARGE SCALE GENOMIC DNA]</scope>
    <source>
        <strain evidence="3">cv. CVL-1</strain>
        <tissue evidence="2">Whole seedling</tissue>
    </source>
</reference>
<feature type="non-terminal residue" evidence="2">
    <location>
        <position position="1"/>
    </location>
</feature>
<dbReference type="AlphaFoldDB" id="A0A1R3FX60"/>
<evidence type="ECO:0000313" key="3">
    <source>
        <dbReference type="Proteomes" id="UP000188268"/>
    </source>
</evidence>
<feature type="region of interest" description="Disordered" evidence="1">
    <location>
        <begin position="1"/>
        <end position="29"/>
    </location>
</feature>
<feature type="compositionally biased region" description="Polar residues" evidence="1">
    <location>
        <begin position="14"/>
        <end position="29"/>
    </location>
</feature>
<evidence type="ECO:0000313" key="2">
    <source>
        <dbReference type="EMBL" id="OMO50375.1"/>
    </source>
</evidence>
<proteinExistence type="predicted"/>
<keyword evidence="3" id="KW-1185">Reference proteome</keyword>
<dbReference type="Gramene" id="OMO50375">
    <property type="protein sequence ID" value="OMO50375"/>
    <property type="gene ID" value="CCACVL1_30479"/>
</dbReference>